<sequence>FQQWFPQFAPYFSPILRDNCSAEYQAFLGEPNLWPNHRINDVVSCMLNHIDESGKAQMAAASVLLGILPTILGMVGSNITEVGLLALRQPILSILLSLGAPVVSPIRSFEYRSPAEMLKTKPDAVQAFTKWQQQIYLVKYVIAVAAIGNVVHVIWQLCVYSVCVFSGSTWWLPALWAGVSVIPHLLGAYAVRLRLRVVQRESLFAAIVGEFDFRKNQTKVKWDEFPESIWYIVFSWMASFLTILHLVMGTVILSSALFISPSDAVVLSIRLLSSAVICRILLMFEL</sequence>
<dbReference type="eggNOG" id="ENOG502SQ4J">
    <property type="taxonomic scope" value="Eukaryota"/>
</dbReference>
<dbReference type="HOGENOM" id="CLU_057711_0_0_1"/>
<dbReference type="EMBL" id="KB445578">
    <property type="protein sequence ID" value="EMD89699.1"/>
    <property type="molecule type" value="Genomic_DNA"/>
</dbReference>
<evidence type="ECO:0000313" key="3">
    <source>
        <dbReference type="Proteomes" id="UP000016936"/>
    </source>
</evidence>
<feature type="transmembrane region" description="Helical" evidence="1">
    <location>
        <begin position="229"/>
        <end position="259"/>
    </location>
</feature>
<keyword evidence="3" id="KW-1185">Reference proteome</keyword>
<feature type="transmembrane region" description="Helical" evidence="1">
    <location>
        <begin position="170"/>
        <end position="191"/>
    </location>
</feature>
<evidence type="ECO:0000256" key="1">
    <source>
        <dbReference type="SAM" id="Phobius"/>
    </source>
</evidence>
<dbReference type="Proteomes" id="UP000016936">
    <property type="component" value="Unassembled WGS sequence"/>
</dbReference>
<gene>
    <name evidence="2" type="ORF">COCHEDRAFT_1077932</name>
</gene>
<dbReference type="OMA" id="RTYSHEN"/>
<accession>M2TT51</accession>
<feature type="non-terminal residue" evidence="2">
    <location>
        <position position="1"/>
    </location>
</feature>
<feature type="transmembrane region" description="Helical" evidence="1">
    <location>
        <begin position="136"/>
        <end position="155"/>
    </location>
</feature>
<feature type="transmembrane region" description="Helical" evidence="1">
    <location>
        <begin position="265"/>
        <end position="284"/>
    </location>
</feature>
<reference evidence="3" key="2">
    <citation type="journal article" date="2013" name="PLoS Genet.">
        <title>Comparative genome structure, secondary metabolite, and effector coding capacity across Cochliobolus pathogens.</title>
        <authorList>
            <person name="Condon B.J."/>
            <person name="Leng Y."/>
            <person name="Wu D."/>
            <person name="Bushley K.E."/>
            <person name="Ohm R.A."/>
            <person name="Otillar R."/>
            <person name="Martin J."/>
            <person name="Schackwitz W."/>
            <person name="Grimwood J."/>
            <person name="MohdZainudin N."/>
            <person name="Xue C."/>
            <person name="Wang R."/>
            <person name="Manning V.A."/>
            <person name="Dhillon B."/>
            <person name="Tu Z.J."/>
            <person name="Steffenson B.J."/>
            <person name="Salamov A."/>
            <person name="Sun H."/>
            <person name="Lowry S."/>
            <person name="LaButti K."/>
            <person name="Han J."/>
            <person name="Copeland A."/>
            <person name="Lindquist E."/>
            <person name="Barry K."/>
            <person name="Schmutz J."/>
            <person name="Baker S.E."/>
            <person name="Ciuffetti L.M."/>
            <person name="Grigoriev I.V."/>
            <person name="Zhong S."/>
            <person name="Turgeon B.G."/>
        </authorList>
    </citation>
    <scope>NUCLEOTIDE SEQUENCE [LARGE SCALE GENOMIC DNA]</scope>
    <source>
        <strain evidence="3">C5 / ATCC 48332 / race O</strain>
    </source>
</reference>
<protein>
    <submittedName>
        <fullName evidence="2">Uncharacterized protein</fullName>
    </submittedName>
</protein>
<evidence type="ECO:0000313" key="2">
    <source>
        <dbReference type="EMBL" id="EMD89699.1"/>
    </source>
</evidence>
<reference evidence="2 3" key="1">
    <citation type="journal article" date="2012" name="PLoS Pathog.">
        <title>Diverse lifestyles and strategies of plant pathogenesis encoded in the genomes of eighteen Dothideomycetes fungi.</title>
        <authorList>
            <person name="Ohm R.A."/>
            <person name="Feau N."/>
            <person name="Henrissat B."/>
            <person name="Schoch C.L."/>
            <person name="Horwitz B.A."/>
            <person name="Barry K.W."/>
            <person name="Condon B.J."/>
            <person name="Copeland A.C."/>
            <person name="Dhillon B."/>
            <person name="Glaser F."/>
            <person name="Hesse C.N."/>
            <person name="Kosti I."/>
            <person name="LaButti K."/>
            <person name="Lindquist E.A."/>
            <person name="Lucas S."/>
            <person name="Salamov A.A."/>
            <person name="Bradshaw R.E."/>
            <person name="Ciuffetti L."/>
            <person name="Hamelin R.C."/>
            <person name="Kema G.H.J."/>
            <person name="Lawrence C."/>
            <person name="Scott J.A."/>
            <person name="Spatafora J.W."/>
            <person name="Turgeon B.G."/>
            <person name="de Wit P.J.G.M."/>
            <person name="Zhong S."/>
            <person name="Goodwin S.B."/>
            <person name="Grigoriev I.V."/>
        </authorList>
    </citation>
    <scope>NUCLEOTIDE SEQUENCE [LARGE SCALE GENOMIC DNA]</scope>
    <source>
        <strain evidence="3">C5 / ATCC 48332 / race O</strain>
    </source>
</reference>
<keyword evidence="1" id="KW-0812">Transmembrane</keyword>
<keyword evidence="1" id="KW-1133">Transmembrane helix</keyword>
<keyword evidence="1" id="KW-0472">Membrane</keyword>
<feature type="non-terminal residue" evidence="2">
    <location>
        <position position="286"/>
    </location>
</feature>
<proteinExistence type="predicted"/>
<name>M2TT51_COCH5</name>
<dbReference type="OrthoDB" id="3695717at2759"/>
<organism evidence="2 3">
    <name type="scientific">Cochliobolus heterostrophus (strain C5 / ATCC 48332 / race O)</name>
    <name type="common">Southern corn leaf blight fungus</name>
    <name type="synonym">Bipolaris maydis</name>
    <dbReference type="NCBI Taxonomy" id="701091"/>
    <lineage>
        <taxon>Eukaryota</taxon>
        <taxon>Fungi</taxon>
        <taxon>Dikarya</taxon>
        <taxon>Ascomycota</taxon>
        <taxon>Pezizomycotina</taxon>
        <taxon>Dothideomycetes</taxon>
        <taxon>Pleosporomycetidae</taxon>
        <taxon>Pleosporales</taxon>
        <taxon>Pleosporineae</taxon>
        <taxon>Pleosporaceae</taxon>
        <taxon>Bipolaris</taxon>
    </lineage>
</organism>
<dbReference type="AlphaFoldDB" id="M2TT51"/>
<feature type="transmembrane region" description="Helical" evidence="1">
    <location>
        <begin position="58"/>
        <end position="79"/>
    </location>
</feature>